<dbReference type="PANTHER" id="PTHR43798:SF6">
    <property type="entry name" value="HYDROLASE, PUTATIVE (AFU_ORTHOLOGUE AFUA_4G13070)-RELATED"/>
    <property type="match status" value="1"/>
</dbReference>
<dbReference type="InterPro" id="IPR000639">
    <property type="entry name" value="Epox_hydrolase-like"/>
</dbReference>
<dbReference type="InterPro" id="IPR050266">
    <property type="entry name" value="AB_hydrolase_sf"/>
</dbReference>
<reference evidence="2 3" key="1">
    <citation type="journal article" date="2015" name="Genome Announc.">
        <title>Expanding the biotechnology potential of lactobacilli through comparative genomics of 213 strains and associated genera.</title>
        <authorList>
            <person name="Sun Z."/>
            <person name="Harris H.M."/>
            <person name="McCann A."/>
            <person name="Guo C."/>
            <person name="Argimon S."/>
            <person name="Zhang W."/>
            <person name="Yang X."/>
            <person name="Jeffery I.B."/>
            <person name="Cooney J.C."/>
            <person name="Kagawa T.F."/>
            <person name="Liu W."/>
            <person name="Song Y."/>
            <person name="Salvetti E."/>
            <person name="Wrobel A."/>
            <person name="Rasinkangas P."/>
            <person name="Parkhill J."/>
            <person name="Rea M.C."/>
            <person name="O'Sullivan O."/>
            <person name="Ritari J."/>
            <person name="Douillard F.P."/>
            <person name="Paul Ross R."/>
            <person name="Yang R."/>
            <person name="Briner A.E."/>
            <person name="Felis G.E."/>
            <person name="de Vos W.M."/>
            <person name="Barrangou R."/>
            <person name="Klaenhammer T.R."/>
            <person name="Caufield P.W."/>
            <person name="Cui Y."/>
            <person name="Zhang H."/>
            <person name="O'Toole P.W."/>
        </authorList>
    </citation>
    <scope>NUCLEOTIDE SEQUENCE [LARGE SCALE GENOMIC DNA]</scope>
    <source>
        <strain evidence="2 3">DSM 19972</strain>
    </source>
</reference>
<comment type="caution">
    <text evidence="2">The sequence shown here is derived from an EMBL/GenBank/DDBJ whole genome shotgun (WGS) entry which is preliminary data.</text>
</comment>
<dbReference type="SUPFAM" id="SSF53474">
    <property type="entry name" value="alpha/beta-Hydrolases"/>
    <property type="match status" value="1"/>
</dbReference>
<protein>
    <submittedName>
        <fullName evidence="2">Alpha beta fold family hydrolase</fullName>
    </submittedName>
</protein>
<dbReference type="InterPro" id="IPR000073">
    <property type="entry name" value="AB_hydrolase_1"/>
</dbReference>
<evidence type="ECO:0000313" key="2">
    <source>
        <dbReference type="EMBL" id="KRL04407.1"/>
    </source>
</evidence>
<feature type="domain" description="AB hydrolase-1" evidence="1">
    <location>
        <begin position="30"/>
        <end position="265"/>
    </location>
</feature>
<sequence length="277" mass="32036">MFGTWGDYIMHKQINNISIHYEIIGKGQSIIFLHGLCLDLNSMKLNYEPLLLQSRYQRIYIDLPGMGESDSFSKPQPSGDYLLELIVKFIDKLNIGNFYLCGHSYGGYLALGIAYKYPKRVKGLFLSCPVVTANPDNRITENHVVIKNKNTSFNEKINYNSNFLKMNVIINDSALKKYLDETVTGLKKCNFNFVKRLRDNNFSYYQLNEEPRIKKMPSRIPIFLLLGKHDHFVGYKEQVKLAMNFKKCNLLVLENAGHNLQIDQPELFASCVKYFFA</sequence>
<keyword evidence="2" id="KW-0378">Hydrolase</keyword>
<dbReference type="PATRIC" id="fig|1423777.3.peg.1585"/>
<dbReference type="Proteomes" id="UP000051686">
    <property type="component" value="Unassembled WGS sequence"/>
</dbReference>
<dbReference type="InterPro" id="IPR029058">
    <property type="entry name" value="AB_hydrolase_fold"/>
</dbReference>
<dbReference type="Gene3D" id="3.40.50.1820">
    <property type="entry name" value="alpha/beta hydrolase"/>
    <property type="match status" value="1"/>
</dbReference>
<evidence type="ECO:0000313" key="3">
    <source>
        <dbReference type="Proteomes" id="UP000051686"/>
    </source>
</evidence>
<proteinExistence type="predicted"/>
<dbReference type="PRINTS" id="PR00412">
    <property type="entry name" value="EPOXHYDRLASE"/>
</dbReference>
<dbReference type="STRING" id="1423777.FD46_GL001535"/>
<gene>
    <name evidence="2" type="ORF">FD46_GL001535</name>
</gene>
<organism evidence="2 3">
    <name type="scientific">Liquorilactobacillus oeni DSM 19972</name>
    <dbReference type="NCBI Taxonomy" id="1423777"/>
    <lineage>
        <taxon>Bacteria</taxon>
        <taxon>Bacillati</taxon>
        <taxon>Bacillota</taxon>
        <taxon>Bacilli</taxon>
        <taxon>Lactobacillales</taxon>
        <taxon>Lactobacillaceae</taxon>
        <taxon>Liquorilactobacillus</taxon>
    </lineage>
</organism>
<dbReference type="AlphaFoldDB" id="A0A0R1M877"/>
<dbReference type="EMBL" id="AZEH01000039">
    <property type="protein sequence ID" value="KRL04407.1"/>
    <property type="molecule type" value="Genomic_DNA"/>
</dbReference>
<dbReference type="Pfam" id="PF00561">
    <property type="entry name" value="Abhydrolase_1"/>
    <property type="match status" value="1"/>
</dbReference>
<dbReference type="GO" id="GO:0016787">
    <property type="term" value="F:hydrolase activity"/>
    <property type="evidence" value="ECO:0007669"/>
    <property type="project" value="UniProtKB-KW"/>
</dbReference>
<evidence type="ECO:0000259" key="1">
    <source>
        <dbReference type="Pfam" id="PF00561"/>
    </source>
</evidence>
<dbReference type="PRINTS" id="PR00111">
    <property type="entry name" value="ABHYDROLASE"/>
</dbReference>
<dbReference type="PANTHER" id="PTHR43798">
    <property type="entry name" value="MONOACYLGLYCEROL LIPASE"/>
    <property type="match status" value="1"/>
</dbReference>
<accession>A0A0R1M877</accession>
<name>A0A0R1M877_9LACO</name>
<keyword evidence="3" id="KW-1185">Reference proteome</keyword>